<reference evidence="1 2" key="2">
    <citation type="submission" date="2018-06" db="EMBL/GenBank/DDBJ databases">
        <authorList>
            <person name="Zhirakovskaya E."/>
        </authorList>
    </citation>
    <scope>NUCLEOTIDE SEQUENCE [LARGE SCALE GENOMIC DNA]</scope>
    <source>
        <strain evidence="1 2">FBKL4.011</strain>
    </source>
</reference>
<comment type="caution">
    <text evidence="1">The sequence shown here is derived from an EMBL/GenBank/DDBJ whole genome shotgun (WGS) entry which is preliminary data.</text>
</comment>
<reference evidence="1 2" key="1">
    <citation type="submission" date="2018-06" db="EMBL/GenBank/DDBJ databases">
        <title>Thermoflavimicrobium daqus sp. nov., a thermophilic microbe isolated from Moutai-flavour Daqu.</title>
        <authorList>
            <person name="Wang X."/>
            <person name="Zhou H."/>
        </authorList>
    </citation>
    <scope>NUCLEOTIDE SEQUENCE [LARGE SCALE GENOMIC DNA]</scope>
    <source>
        <strain evidence="1 2">FBKL4.011</strain>
    </source>
</reference>
<keyword evidence="2" id="KW-1185">Reference proteome</keyword>
<dbReference type="EMBL" id="QJKK01000003">
    <property type="protein sequence ID" value="RAL25988.1"/>
    <property type="molecule type" value="Genomic_DNA"/>
</dbReference>
<gene>
    <name evidence="1" type="ORF">DL897_07960</name>
</gene>
<evidence type="ECO:0000313" key="2">
    <source>
        <dbReference type="Proteomes" id="UP000251213"/>
    </source>
</evidence>
<sequence length="111" mass="12897">MVNRYTKKVVLNCTIFFVYGSQGTGEILDASTQLAKGAEQMGKWSGDHWTKMNTLRKINIKNLECRIDKIEWIISEVRTKKWQIPILPIPPKIAEIKGQIRQDIAQIKKQW</sequence>
<organism evidence="1 2">
    <name type="scientific">Thermoflavimicrobium daqui</name>
    <dbReference type="NCBI Taxonomy" id="2137476"/>
    <lineage>
        <taxon>Bacteria</taxon>
        <taxon>Bacillati</taxon>
        <taxon>Bacillota</taxon>
        <taxon>Bacilli</taxon>
        <taxon>Bacillales</taxon>
        <taxon>Thermoactinomycetaceae</taxon>
        <taxon>Thermoflavimicrobium</taxon>
    </lineage>
</organism>
<evidence type="ECO:0000313" key="1">
    <source>
        <dbReference type="EMBL" id="RAL25988.1"/>
    </source>
</evidence>
<proteinExistence type="predicted"/>
<accession>A0A364K6T3</accession>
<dbReference type="AlphaFoldDB" id="A0A364K6T3"/>
<name>A0A364K6T3_9BACL</name>
<protein>
    <submittedName>
        <fullName evidence="1">Uncharacterized protein</fullName>
    </submittedName>
</protein>
<dbReference type="Proteomes" id="UP000251213">
    <property type="component" value="Unassembled WGS sequence"/>
</dbReference>